<gene>
    <name evidence="1" type="ORF">K435DRAFT_666107</name>
</gene>
<protein>
    <submittedName>
        <fullName evidence="1">Uncharacterized protein</fullName>
    </submittedName>
</protein>
<dbReference type="EMBL" id="ML179196">
    <property type="protein sequence ID" value="THU95625.1"/>
    <property type="molecule type" value="Genomic_DNA"/>
</dbReference>
<keyword evidence="2" id="KW-1185">Reference proteome</keyword>
<name>A0A4V4HFN5_DENBC</name>
<feature type="non-terminal residue" evidence="1">
    <location>
        <position position="1"/>
    </location>
</feature>
<organism evidence="1 2">
    <name type="scientific">Dendrothele bispora (strain CBS 962.96)</name>
    <dbReference type="NCBI Taxonomy" id="1314807"/>
    <lineage>
        <taxon>Eukaryota</taxon>
        <taxon>Fungi</taxon>
        <taxon>Dikarya</taxon>
        <taxon>Basidiomycota</taxon>
        <taxon>Agaricomycotina</taxon>
        <taxon>Agaricomycetes</taxon>
        <taxon>Agaricomycetidae</taxon>
        <taxon>Agaricales</taxon>
        <taxon>Agaricales incertae sedis</taxon>
        <taxon>Dendrothele</taxon>
    </lineage>
</organism>
<reference evidence="1 2" key="1">
    <citation type="journal article" date="2019" name="Nat. Ecol. Evol.">
        <title>Megaphylogeny resolves global patterns of mushroom evolution.</title>
        <authorList>
            <person name="Varga T."/>
            <person name="Krizsan K."/>
            <person name="Foldi C."/>
            <person name="Dima B."/>
            <person name="Sanchez-Garcia M."/>
            <person name="Sanchez-Ramirez S."/>
            <person name="Szollosi G.J."/>
            <person name="Szarkandi J.G."/>
            <person name="Papp V."/>
            <person name="Albert L."/>
            <person name="Andreopoulos W."/>
            <person name="Angelini C."/>
            <person name="Antonin V."/>
            <person name="Barry K.W."/>
            <person name="Bougher N.L."/>
            <person name="Buchanan P."/>
            <person name="Buyck B."/>
            <person name="Bense V."/>
            <person name="Catcheside P."/>
            <person name="Chovatia M."/>
            <person name="Cooper J."/>
            <person name="Damon W."/>
            <person name="Desjardin D."/>
            <person name="Finy P."/>
            <person name="Geml J."/>
            <person name="Haridas S."/>
            <person name="Hughes K."/>
            <person name="Justo A."/>
            <person name="Karasinski D."/>
            <person name="Kautmanova I."/>
            <person name="Kiss B."/>
            <person name="Kocsube S."/>
            <person name="Kotiranta H."/>
            <person name="LaButti K.M."/>
            <person name="Lechner B.E."/>
            <person name="Liimatainen K."/>
            <person name="Lipzen A."/>
            <person name="Lukacs Z."/>
            <person name="Mihaltcheva S."/>
            <person name="Morgado L.N."/>
            <person name="Niskanen T."/>
            <person name="Noordeloos M.E."/>
            <person name="Ohm R.A."/>
            <person name="Ortiz-Santana B."/>
            <person name="Ovrebo C."/>
            <person name="Racz N."/>
            <person name="Riley R."/>
            <person name="Savchenko A."/>
            <person name="Shiryaev A."/>
            <person name="Soop K."/>
            <person name="Spirin V."/>
            <person name="Szebenyi C."/>
            <person name="Tomsovsky M."/>
            <person name="Tulloss R.E."/>
            <person name="Uehling J."/>
            <person name="Grigoriev I.V."/>
            <person name="Vagvolgyi C."/>
            <person name="Papp T."/>
            <person name="Martin F.M."/>
            <person name="Miettinen O."/>
            <person name="Hibbett D.S."/>
            <person name="Nagy L.G."/>
        </authorList>
    </citation>
    <scope>NUCLEOTIDE SEQUENCE [LARGE SCALE GENOMIC DNA]</scope>
    <source>
        <strain evidence="1 2">CBS 962.96</strain>
    </source>
</reference>
<evidence type="ECO:0000313" key="1">
    <source>
        <dbReference type="EMBL" id="THU95625.1"/>
    </source>
</evidence>
<proteinExistence type="predicted"/>
<evidence type="ECO:0000313" key="2">
    <source>
        <dbReference type="Proteomes" id="UP000297245"/>
    </source>
</evidence>
<dbReference type="AlphaFoldDB" id="A0A4V4HFN5"/>
<accession>A0A4V4HFN5</accession>
<sequence length="55" mass="6216">SVLTFGLVVPCMSQILFIGPIGERVRDIGFEAAFFSCCILYPVLRAIEVRWRGRI</sequence>
<dbReference type="OrthoDB" id="2116389at2759"/>
<dbReference type="Proteomes" id="UP000297245">
    <property type="component" value="Unassembled WGS sequence"/>
</dbReference>